<dbReference type="PANTHER" id="PTHR18964:SF149">
    <property type="entry name" value="BIFUNCTIONAL UDP-N-ACETYLGLUCOSAMINE 2-EPIMERASE_N-ACETYLMANNOSAMINE KINASE"/>
    <property type="match status" value="1"/>
</dbReference>
<evidence type="ECO:0000256" key="1">
    <source>
        <dbReference type="ARBA" id="ARBA00002486"/>
    </source>
</evidence>
<dbReference type="EMBL" id="DXCF01000034">
    <property type="protein sequence ID" value="HIZ10152.1"/>
    <property type="molecule type" value="Genomic_DNA"/>
</dbReference>
<protein>
    <submittedName>
        <fullName evidence="4">ROK family transcriptional regulator</fullName>
    </submittedName>
</protein>
<organism evidence="4 5">
    <name type="scientific">Candidatus Borkfalkia avicola</name>
    <dbReference type="NCBI Taxonomy" id="2838503"/>
    <lineage>
        <taxon>Bacteria</taxon>
        <taxon>Bacillati</taxon>
        <taxon>Bacillota</taxon>
        <taxon>Clostridia</taxon>
        <taxon>Christensenellales</taxon>
        <taxon>Christensenellaceae</taxon>
        <taxon>Candidatus Borkfalkia</taxon>
    </lineage>
</organism>
<keyword evidence="3" id="KW-0119">Carbohydrate metabolism</keyword>
<dbReference type="PANTHER" id="PTHR18964">
    <property type="entry name" value="ROK (REPRESSOR, ORF, KINASE) FAMILY"/>
    <property type="match status" value="1"/>
</dbReference>
<dbReference type="Proteomes" id="UP000824025">
    <property type="component" value="Unassembled WGS sequence"/>
</dbReference>
<keyword evidence="3" id="KW-0859">Xylose metabolism</keyword>
<dbReference type="SUPFAM" id="SSF46785">
    <property type="entry name" value="Winged helix' DNA-binding domain"/>
    <property type="match status" value="1"/>
</dbReference>
<dbReference type="Gene3D" id="1.10.10.10">
    <property type="entry name" value="Winged helix-like DNA-binding domain superfamily/Winged helix DNA-binding domain"/>
    <property type="match status" value="1"/>
</dbReference>
<evidence type="ECO:0000313" key="4">
    <source>
        <dbReference type="EMBL" id="HIZ10152.1"/>
    </source>
</evidence>
<dbReference type="InterPro" id="IPR043129">
    <property type="entry name" value="ATPase_NBD"/>
</dbReference>
<reference evidence="4" key="2">
    <citation type="submission" date="2021-04" db="EMBL/GenBank/DDBJ databases">
        <authorList>
            <person name="Gilroy R."/>
        </authorList>
    </citation>
    <scope>NUCLEOTIDE SEQUENCE</scope>
    <source>
        <strain evidence="4">CHK192-19661</strain>
    </source>
</reference>
<dbReference type="Gene3D" id="3.30.420.40">
    <property type="match status" value="2"/>
</dbReference>
<evidence type="ECO:0000256" key="3">
    <source>
        <dbReference type="ARBA" id="ARBA00022629"/>
    </source>
</evidence>
<dbReference type="GO" id="GO:0042732">
    <property type="term" value="P:D-xylose metabolic process"/>
    <property type="evidence" value="ECO:0007669"/>
    <property type="project" value="UniProtKB-KW"/>
</dbReference>
<dbReference type="InterPro" id="IPR036388">
    <property type="entry name" value="WH-like_DNA-bd_sf"/>
</dbReference>
<dbReference type="InterPro" id="IPR036390">
    <property type="entry name" value="WH_DNA-bd_sf"/>
</dbReference>
<gene>
    <name evidence="4" type="ORF">H9726_06660</name>
</gene>
<name>A0A9D2IIA9_9FIRM</name>
<dbReference type="AlphaFoldDB" id="A0A9D2IIA9"/>
<accession>A0A9D2IIA9</accession>
<dbReference type="SUPFAM" id="SSF53067">
    <property type="entry name" value="Actin-like ATPase domain"/>
    <property type="match status" value="1"/>
</dbReference>
<reference evidence="4" key="1">
    <citation type="journal article" date="2021" name="PeerJ">
        <title>Extensive microbial diversity within the chicken gut microbiome revealed by metagenomics and culture.</title>
        <authorList>
            <person name="Gilroy R."/>
            <person name="Ravi A."/>
            <person name="Getino M."/>
            <person name="Pursley I."/>
            <person name="Horton D.L."/>
            <person name="Alikhan N.F."/>
            <person name="Baker D."/>
            <person name="Gharbi K."/>
            <person name="Hall N."/>
            <person name="Watson M."/>
            <person name="Adriaenssens E.M."/>
            <person name="Foster-Nyarko E."/>
            <person name="Jarju S."/>
            <person name="Secka A."/>
            <person name="Antonio M."/>
            <person name="Oren A."/>
            <person name="Chaudhuri R.R."/>
            <person name="La Ragione R."/>
            <person name="Hildebrand F."/>
            <person name="Pallen M.J."/>
        </authorList>
    </citation>
    <scope>NUCLEOTIDE SEQUENCE</scope>
    <source>
        <strain evidence="4">CHK192-19661</strain>
    </source>
</reference>
<proteinExistence type="inferred from homology"/>
<comment type="similarity">
    <text evidence="2">Belongs to the ROK (NagC/XylR) family.</text>
</comment>
<dbReference type="Pfam" id="PF00480">
    <property type="entry name" value="ROK"/>
    <property type="match status" value="1"/>
</dbReference>
<dbReference type="Pfam" id="PF13412">
    <property type="entry name" value="HTH_24"/>
    <property type="match status" value="1"/>
</dbReference>
<evidence type="ECO:0000313" key="5">
    <source>
        <dbReference type="Proteomes" id="UP000824025"/>
    </source>
</evidence>
<comment type="function">
    <text evidence="1">Transcriptional repressor of xylose-utilizing enzymes.</text>
</comment>
<evidence type="ECO:0000256" key="2">
    <source>
        <dbReference type="ARBA" id="ARBA00006479"/>
    </source>
</evidence>
<dbReference type="InterPro" id="IPR000600">
    <property type="entry name" value="ROK"/>
</dbReference>
<dbReference type="CDD" id="cd00090">
    <property type="entry name" value="HTH_ARSR"/>
    <property type="match status" value="1"/>
</dbReference>
<sequence>MDPRFRRGNLVSIVKYISDREQVSNSEIAGDLHMSMPTVLQHIKTLQTKGIVEETGKHRSSGGRRASLFTLKKDLAYAVGLDIKRDRQIFLIADMLGKTVYSCTCEVPYEDSFAYFEKIRRNLDAALTASGLQRSKVVGVGISLPGIVDVSRNLLLQSHALGVSNVSFQGVERLIGFPVKIENDANCAACAELRSYKGNAVYLSLSDTVGGAVFVAGALHKGDCFKSGEFGHMVIDKDGEQCYCGKRGCVDAYCSARVLKAAGGGDLNTFFARLKRGEENAVNVWRRYADYLALSISNLRMMFDCDVIIGGEVGGYLKDYQIRLMELLGQYNKFEYDNGYIKIGKFKDDGSAYGASLLFREEFIENLFVRPERVADYSVM</sequence>
<dbReference type="InterPro" id="IPR011991">
    <property type="entry name" value="ArsR-like_HTH"/>
</dbReference>
<comment type="caution">
    <text evidence="4">The sequence shown here is derived from an EMBL/GenBank/DDBJ whole genome shotgun (WGS) entry which is preliminary data.</text>
</comment>